<evidence type="ECO:0000256" key="2">
    <source>
        <dbReference type="ARBA" id="ARBA00011245"/>
    </source>
</evidence>
<evidence type="ECO:0000259" key="7">
    <source>
        <dbReference type="Pfam" id="PF14508"/>
    </source>
</evidence>
<dbReference type="Pfam" id="PF10566">
    <property type="entry name" value="Glyco_hydro_97"/>
    <property type="match status" value="1"/>
</dbReference>
<accession>A0A6I2MVI3</accession>
<evidence type="ECO:0000256" key="4">
    <source>
        <dbReference type="ARBA" id="ARBA00022837"/>
    </source>
</evidence>
<dbReference type="PANTHER" id="PTHR35803:SF2">
    <property type="entry name" value="RETAINING ALPHA-GALACTOSIDASE"/>
    <property type="match status" value="1"/>
</dbReference>
<feature type="domain" description="Glycosyl-hydrolase 97 C-terminal oligomerisation" evidence="8">
    <location>
        <begin position="553"/>
        <end position="648"/>
    </location>
</feature>
<comment type="caution">
    <text evidence="9">The sequence shown here is derived from an EMBL/GenBank/DDBJ whole genome shotgun (WGS) entry which is preliminary data.</text>
</comment>
<dbReference type="Proteomes" id="UP000443153">
    <property type="component" value="Unassembled WGS sequence"/>
</dbReference>
<keyword evidence="4" id="KW-0106">Calcium</keyword>
<reference evidence="9 10" key="1">
    <citation type="submission" date="2019-11" db="EMBL/GenBank/DDBJ databases">
        <title>Maribacter lutea sp. nov., a marine bacterium isolated from intertidal sand.</title>
        <authorList>
            <person name="Liu A."/>
        </authorList>
    </citation>
    <scope>NUCLEOTIDE SEQUENCE [LARGE SCALE GENOMIC DNA]</scope>
    <source>
        <strain evidence="9 10">RZ05</strain>
    </source>
</reference>
<dbReference type="EMBL" id="WKJH01000026">
    <property type="protein sequence ID" value="MRX65666.1"/>
    <property type="molecule type" value="Genomic_DNA"/>
</dbReference>
<dbReference type="GO" id="GO:0030246">
    <property type="term" value="F:carbohydrate binding"/>
    <property type="evidence" value="ECO:0007669"/>
    <property type="project" value="InterPro"/>
</dbReference>
<keyword evidence="3 9" id="KW-0378">Hydrolase</keyword>
<dbReference type="InterPro" id="IPR019563">
    <property type="entry name" value="GH97_catalytic"/>
</dbReference>
<evidence type="ECO:0000256" key="1">
    <source>
        <dbReference type="ARBA" id="ARBA00001913"/>
    </source>
</evidence>
<sequence length="651" mass="74640">MVFIGNWALAQQEIKLSSPDEKLEVGINLTDEISWKASFKGFTVIENTIISMDMGNGRVLGKNPVLRKKNIESITEKRTFEVPNKDAEITSKFNQLTLDFKGNYQLIFRTYNDGISYRFIDSSKKSKQVFNEEMALTFPEGTLSYFPEEESFYSHNERNYLKKTLDEIEKGAFCSLPVLFDTKNAKVLFTESALVDYPGMFLAKSYKNSMVSTFPKYVLKAVPNQESYPDRNQIIEKEADYIAKIDGKRSFPWRVFIISDDDRTFVESNLVASLADKSRITDTNWIKPGQVAWDWYNANNIYGVDFEAGLNMETYKYYIDFASKNDIEYVILDEGWTKSTTEIMDDNEFLDVPELIQYAKSKNVEIILWVLWKPLYENPDEILKLYSSWGAVGIKVDFMQRSDQYVVDSYGKIAEIAAKYKLMVDYHGAFKPAGIERMWPNIVNYEGVRGNENNKWTNEITPEHNVTIPFIRMAAGPMDYTPGAMINMNKVDYETGAANFAPLFTRPMSFGTRAHQVAMYVVYEAPLQMLCESPTIYYKEQETVDFITSIPTVWDETQVLKGAVSDYIVVARRKGDTWYLGAMTDWTARDFEIDLSFLSDGSYDLKAFKDGVNASRNAQDYKITRESVDQNTKIELQLSSGGGYSAIITKK</sequence>
<dbReference type="Gene3D" id="3.20.20.70">
    <property type="entry name" value="Aldolase class I"/>
    <property type="match status" value="1"/>
</dbReference>
<dbReference type="Gene3D" id="2.60.40.1180">
    <property type="entry name" value="Golgi alpha-mannosidase II"/>
    <property type="match status" value="1"/>
</dbReference>
<dbReference type="InterPro" id="IPR052720">
    <property type="entry name" value="Glycosyl_hydrolase_97"/>
</dbReference>
<keyword evidence="5" id="KW-0326">Glycosidase</keyword>
<protein>
    <submittedName>
        <fullName evidence="9">Glycoside hydrolase family 97 protein</fullName>
    </submittedName>
</protein>
<feature type="domain" description="Glycosyl-hydrolase 97 catalytic" evidence="6">
    <location>
        <begin position="295"/>
        <end position="448"/>
    </location>
</feature>
<gene>
    <name evidence="9" type="ORF">GJ691_16045</name>
</gene>
<dbReference type="Pfam" id="PF14509">
    <property type="entry name" value="GH97_C"/>
    <property type="match status" value="1"/>
</dbReference>
<dbReference type="InterPro" id="IPR014718">
    <property type="entry name" value="GH-type_carb-bd"/>
</dbReference>
<dbReference type="GO" id="GO:0016798">
    <property type="term" value="F:hydrolase activity, acting on glycosyl bonds"/>
    <property type="evidence" value="ECO:0007669"/>
    <property type="project" value="UniProtKB-KW"/>
</dbReference>
<dbReference type="InterPro" id="IPR029483">
    <property type="entry name" value="GH97_C"/>
</dbReference>
<comment type="cofactor">
    <cofactor evidence="1">
        <name>Ca(2+)</name>
        <dbReference type="ChEBI" id="CHEBI:29108"/>
    </cofactor>
</comment>
<evidence type="ECO:0000313" key="10">
    <source>
        <dbReference type="Proteomes" id="UP000443153"/>
    </source>
</evidence>
<dbReference type="InterPro" id="IPR013785">
    <property type="entry name" value="Aldolase_TIM"/>
</dbReference>
<dbReference type="InterPro" id="IPR017853">
    <property type="entry name" value="GH"/>
</dbReference>
<evidence type="ECO:0000313" key="9">
    <source>
        <dbReference type="EMBL" id="MRX65666.1"/>
    </source>
</evidence>
<name>A0A6I2MVI3_9FLAO</name>
<dbReference type="SUPFAM" id="SSF51445">
    <property type="entry name" value="(Trans)glycosidases"/>
    <property type="match status" value="1"/>
</dbReference>
<dbReference type="Gene3D" id="2.70.98.10">
    <property type="match status" value="1"/>
</dbReference>
<feature type="domain" description="Glycosyl-hydrolase 97 N-terminal" evidence="7">
    <location>
        <begin position="16"/>
        <end position="275"/>
    </location>
</feature>
<evidence type="ECO:0000259" key="6">
    <source>
        <dbReference type="Pfam" id="PF10566"/>
    </source>
</evidence>
<comment type="subunit">
    <text evidence="2">Monomer.</text>
</comment>
<evidence type="ECO:0000256" key="5">
    <source>
        <dbReference type="ARBA" id="ARBA00023295"/>
    </source>
</evidence>
<proteinExistence type="predicted"/>
<dbReference type="InterPro" id="IPR013780">
    <property type="entry name" value="Glyco_hydro_b"/>
</dbReference>
<evidence type="ECO:0000256" key="3">
    <source>
        <dbReference type="ARBA" id="ARBA00022801"/>
    </source>
</evidence>
<evidence type="ECO:0000259" key="8">
    <source>
        <dbReference type="Pfam" id="PF14509"/>
    </source>
</evidence>
<dbReference type="PANTHER" id="PTHR35803">
    <property type="entry name" value="GLUCAN 1,4-ALPHA-GLUCOSIDASE SUSB-RELATED"/>
    <property type="match status" value="1"/>
</dbReference>
<keyword evidence="10" id="KW-1185">Reference proteome</keyword>
<dbReference type="InterPro" id="IPR029486">
    <property type="entry name" value="GH97_N"/>
</dbReference>
<dbReference type="Pfam" id="PF14508">
    <property type="entry name" value="GH97_N"/>
    <property type="match status" value="1"/>
</dbReference>
<dbReference type="OrthoDB" id="57532at2"/>
<dbReference type="AlphaFoldDB" id="A0A6I2MVI3"/>
<organism evidence="9 10">
    <name type="scientific">Maribacter luteus</name>
    <dbReference type="NCBI Taxonomy" id="2594478"/>
    <lineage>
        <taxon>Bacteria</taxon>
        <taxon>Pseudomonadati</taxon>
        <taxon>Bacteroidota</taxon>
        <taxon>Flavobacteriia</taxon>
        <taxon>Flavobacteriales</taxon>
        <taxon>Flavobacteriaceae</taxon>
        <taxon>Maribacter</taxon>
    </lineage>
</organism>